<dbReference type="EMBL" id="RSFW01000006">
    <property type="protein sequence ID" value="RSD28596.1"/>
    <property type="molecule type" value="Genomic_DNA"/>
</dbReference>
<accession>A0A427TW78</accession>
<name>A0A427TW78_9BACI</name>
<sequence length="87" mass="10235">MSSINYIDRSVSQFTNEYLDEIEMEVIKYHDHYKVVVTICQEEPPYKDFIGVGVDRWSGRRAARKALNGLYIDAYPQLFHKDVLKGY</sequence>
<protein>
    <submittedName>
        <fullName evidence="1">Uncharacterized protein</fullName>
    </submittedName>
</protein>
<evidence type="ECO:0000313" key="1">
    <source>
        <dbReference type="EMBL" id="RSD28596.1"/>
    </source>
</evidence>
<comment type="caution">
    <text evidence="1">The sequence shown here is derived from an EMBL/GenBank/DDBJ whole genome shotgun (WGS) entry which is preliminary data.</text>
</comment>
<reference evidence="2" key="1">
    <citation type="submission" date="2018-12" db="EMBL/GenBank/DDBJ databases">
        <title>Bacillus chawlae sp. nov., Bacillus glennii sp. nov., and Bacillus saganii sp. nov. Isolated from the Vehicle Assembly Building at Kennedy Space Center where the Viking Spacecraft were Assembled.</title>
        <authorList>
            <person name="Seuylemezian A."/>
            <person name="Vaishampayan P."/>
        </authorList>
    </citation>
    <scope>NUCLEOTIDE SEQUENCE [LARGE SCALE GENOMIC DNA]</scope>
    <source>
        <strain evidence="2">DSM 13966</strain>
    </source>
</reference>
<dbReference type="Proteomes" id="UP000279911">
    <property type="component" value="Unassembled WGS sequence"/>
</dbReference>
<proteinExistence type="predicted"/>
<dbReference type="RefSeq" id="WP_125478559.1">
    <property type="nucleotide sequence ID" value="NZ_RSFW01000006.1"/>
</dbReference>
<dbReference type="AlphaFoldDB" id="A0A427TW78"/>
<dbReference type="OrthoDB" id="2893041at2"/>
<organism evidence="1 2">
    <name type="scientific">Mesobacillus subterraneus</name>
    <dbReference type="NCBI Taxonomy" id="285983"/>
    <lineage>
        <taxon>Bacteria</taxon>
        <taxon>Bacillati</taxon>
        <taxon>Bacillota</taxon>
        <taxon>Bacilli</taxon>
        <taxon>Bacillales</taxon>
        <taxon>Bacillaceae</taxon>
        <taxon>Mesobacillus</taxon>
    </lineage>
</organism>
<gene>
    <name evidence="1" type="ORF">EJA10_03160</name>
</gene>
<evidence type="ECO:0000313" key="2">
    <source>
        <dbReference type="Proteomes" id="UP000279911"/>
    </source>
</evidence>